<sequence>MENPVRNVMLNHYIKILYNGFMIGDLSPIYQFLDYDFSFCDWSSQRIYEHEDKIKPIESLNKAVLSSERPFSLKAVILGVEGVSDRGYLTPFDNIALLLCHVAEDKQYYETLFCLRLNENYEIESIIGINNASHFINGDYVIQ</sequence>
<accession>A0A645EQX9</accession>
<comment type="caution">
    <text evidence="1">The sequence shown here is derived from an EMBL/GenBank/DDBJ whole genome shotgun (WGS) entry which is preliminary data.</text>
</comment>
<evidence type="ECO:0000313" key="1">
    <source>
        <dbReference type="EMBL" id="MPN03740.1"/>
    </source>
</evidence>
<reference evidence="1" key="1">
    <citation type="submission" date="2019-08" db="EMBL/GenBank/DDBJ databases">
        <authorList>
            <person name="Kucharzyk K."/>
            <person name="Murdoch R.W."/>
            <person name="Higgins S."/>
            <person name="Loffler F."/>
        </authorList>
    </citation>
    <scope>NUCLEOTIDE SEQUENCE</scope>
</reference>
<name>A0A645EQX9_9ZZZZ</name>
<dbReference type="EMBL" id="VSSQ01049665">
    <property type="protein sequence ID" value="MPN03740.1"/>
    <property type="molecule type" value="Genomic_DNA"/>
</dbReference>
<gene>
    <name evidence="1" type="ORF">SDC9_150972</name>
</gene>
<protein>
    <submittedName>
        <fullName evidence="1">Uncharacterized protein</fullName>
    </submittedName>
</protein>
<proteinExistence type="predicted"/>
<dbReference type="AlphaFoldDB" id="A0A645EQX9"/>
<organism evidence="1">
    <name type="scientific">bioreactor metagenome</name>
    <dbReference type="NCBI Taxonomy" id="1076179"/>
    <lineage>
        <taxon>unclassified sequences</taxon>
        <taxon>metagenomes</taxon>
        <taxon>ecological metagenomes</taxon>
    </lineage>
</organism>